<proteinExistence type="inferred from homology"/>
<dbReference type="CDD" id="cd04179">
    <property type="entry name" value="DPM_DPG-synthase_like"/>
    <property type="match status" value="1"/>
</dbReference>
<dbReference type="PANTHER" id="PTHR48090:SF10">
    <property type="entry name" value="GLUCOSYL-3-PHOSPHOGLYCERATE SYNTHASE"/>
    <property type="match status" value="1"/>
</dbReference>
<dbReference type="PANTHER" id="PTHR48090">
    <property type="entry name" value="UNDECAPRENYL-PHOSPHATE 4-DEOXY-4-FORMAMIDO-L-ARABINOSE TRANSFERASE-RELATED"/>
    <property type="match status" value="1"/>
</dbReference>
<keyword evidence="4" id="KW-0328">Glycosyltransferase</keyword>
<organism evidence="12 13">
    <name type="scientific">Varibaculum cambriense</name>
    <dbReference type="NCBI Taxonomy" id="184870"/>
    <lineage>
        <taxon>Bacteria</taxon>
        <taxon>Bacillati</taxon>
        <taxon>Actinomycetota</taxon>
        <taxon>Actinomycetes</taxon>
        <taxon>Actinomycetales</taxon>
        <taxon>Actinomycetaceae</taxon>
        <taxon>Varibaculum</taxon>
    </lineage>
</organism>
<evidence type="ECO:0000256" key="5">
    <source>
        <dbReference type="ARBA" id="ARBA00022679"/>
    </source>
</evidence>
<keyword evidence="5" id="KW-0808">Transferase</keyword>
<comment type="catalytic activity">
    <reaction evidence="10">
        <text>an NDP-alpha-D-glucose + (2R)-3-phosphoglycerate = (2R)-2-O-(alpha-D-glucopyranosyl)-3-phospho-glycerate + a ribonucleoside 5'-diphosphate + H(+)</text>
        <dbReference type="Rhea" id="RHEA:47244"/>
        <dbReference type="ChEBI" id="CHEBI:15378"/>
        <dbReference type="ChEBI" id="CHEBI:57930"/>
        <dbReference type="ChEBI" id="CHEBI:58272"/>
        <dbReference type="ChEBI" id="CHEBI:62600"/>
        <dbReference type="ChEBI" id="CHEBI:76533"/>
        <dbReference type="EC" id="2.4.1.266"/>
    </reaction>
    <physiologicalReaction direction="left-to-right" evidence="10">
        <dbReference type="Rhea" id="RHEA:47245"/>
    </physiologicalReaction>
</comment>
<evidence type="ECO:0000256" key="1">
    <source>
        <dbReference type="ARBA" id="ARBA00001936"/>
    </source>
</evidence>
<accession>A0AAJ1EXP2</accession>
<dbReference type="Proteomes" id="UP001200537">
    <property type="component" value="Unassembled WGS sequence"/>
</dbReference>
<comment type="cofactor">
    <cofactor evidence="2">
        <name>Mg(2+)</name>
        <dbReference type="ChEBI" id="CHEBI:18420"/>
    </cofactor>
</comment>
<dbReference type="InterPro" id="IPR001173">
    <property type="entry name" value="Glyco_trans_2-like"/>
</dbReference>
<dbReference type="GO" id="GO:0016757">
    <property type="term" value="F:glycosyltransferase activity"/>
    <property type="evidence" value="ECO:0007669"/>
    <property type="project" value="UniProtKB-KW"/>
</dbReference>
<comment type="similarity">
    <text evidence="3">Belongs to the glycosyltransferase 2 family.</text>
</comment>
<dbReference type="EMBL" id="JAKNHJ010000005">
    <property type="protein sequence ID" value="MCG4617620.1"/>
    <property type="molecule type" value="Genomic_DNA"/>
</dbReference>
<evidence type="ECO:0000256" key="2">
    <source>
        <dbReference type="ARBA" id="ARBA00001946"/>
    </source>
</evidence>
<comment type="catalytic activity">
    <reaction evidence="9">
        <text>(2R)-3-phosphoglycerate + UDP-alpha-D-glucose = (2R)-2-O-(alpha-D-glucopyranosyl)-3-phospho-glycerate + UDP + H(+)</text>
        <dbReference type="Rhea" id="RHEA:31319"/>
        <dbReference type="ChEBI" id="CHEBI:15378"/>
        <dbReference type="ChEBI" id="CHEBI:58223"/>
        <dbReference type="ChEBI" id="CHEBI:58272"/>
        <dbReference type="ChEBI" id="CHEBI:58885"/>
        <dbReference type="ChEBI" id="CHEBI:62600"/>
        <dbReference type="EC" id="2.4.1.266"/>
    </reaction>
    <physiologicalReaction direction="left-to-right" evidence="9">
        <dbReference type="Rhea" id="RHEA:31320"/>
    </physiologicalReaction>
</comment>
<evidence type="ECO:0000256" key="6">
    <source>
        <dbReference type="ARBA" id="ARBA00022842"/>
    </source>
</evidence>
<gene>
    <name evidence="12" type="ORF">L0M99_03795</name>
</gene>
<feature type="domain" description="Glycosyltransferase 2-like" evidence="11">
    <location>
        <begin position="15"/>
        <end position="139"/>
    </location>
</feature>
<evidence type="ECO:0000256" key="4">
    <source>
        <dbReference type="ARBA" id="ARBA00022676"/>
    </source>
</evidence>
<protein>
    <recommendedName>
        <fullName evidence="8">Glucosyl-3-phosphoglycerate synthase</fullName>
        <ecNumber evidence="7">2.4.1.266</ecNumber>
    </recommendedName>
</protein>
<dbReference type="InterPro" id="IPR050256">
    <property type="entry name" value="Glycosyltransferase_2"/>
</dbReference>
<reference evidence="12" key="1">
    <citation type="submission" date="2022-01" db="EMBL/GenBank/DDBJ databases">
        <title>Collection of gut derived symbiotic bacterial strains cultured from healthy donors.</title>
        <authorList>
            <person name="Lin H."/>
            <person name="Kohout C."/>
            <person name="Waligurski E."/>
            <person name="Pamer E.G."/>
        </authorList>
    </citation>
    <scope>NUCLEOTIDE SEQUENCE</scope>
    <source>
        <strain evidence="12">DFI.7.46</strain>
    </source>
</reference>
<keyword evidence="6" id="KW-0460">Magnesium</keyword>
<evidence type="ECO:0000256" key="9">
    <source>
        <dbReference type="ARBA" id="ARBA00048689"/>
    </source>
</evidence>
<evidence type="ECO:0000259" key="11">
    <source>
        <dbReference type="Pfam" id="PF00535"/>
    </source>
</evidence>
<evidence type="ECO:0000256" key="10">
    <source>
        <dbReference type="ARBA" id="ARBA00048997"/>
    </source>
</evidence>
<sequence>MHVDPGGQADQRVAVIIPAKDEAERIGMTVRAVKALPFVDLDLIVVVDDGSSDDTREVARQAGAVTVRHTVNRGKASSMETGAKVVAMRAIKGERPPLLLFLDADLADSAAEAAPLIEPVITGEADCSIAVLPKPAGAGGHGFVLGLSRCAIRRTTGWNPQAPLSGQRCLTTAAFQAALPLAAGWGVETDMTISLLSAGFSVKEVPVNFTHRVSRRDFKSQMHRLHQFIDVAKALGRLRARRVHVKPHKFLEAAVKQQPGRVYRAKPREVPGKDAKSAEQ</sequence>
<evidence type="ECO:0000313" key="12">
    <source>
        <dbReference type="EMBL" id="MCG4617620.1"/>
    </source>
</evidence>
<dbReference type="EC" id="2.4.1.266" evidence="7"/>
<comment type="cofactor">
    <cofactor evidence="1">
        <name>Mn(2+)</name>
        <dbReference type="ChEBI" id="CHEBI:29035"/>
    </cofactor>
</comment>
<evidence type="ECO:0000256" key="3">
    <source>
        <dbReference type="ARBA" id="ARBA00006739"/>
    </source>
</evidence>
<evidence type="ECO:0000256" key="7">
    <source>
        <dbReference type="ARBA" id="ARBA00039022"/>
    </source>
</evidence>
<dbReference type="SUPFAM" id="SSF53448">
    <property type="entry name" value="Nucleotide-diphospho-sugar transferases"/>
    <property type="match status" value="1"/>
</dbReference>
<evidence type="ECO:0000256" key="8">
    <source>
        <dbReference type="ARBA" id="ARBA00040894"/>
    </source>
</evidence>
<evidence type="ECO:0000313" key="13">
    <source>
        <dbReference type="Proteomes" id="UP001200537"/>
    </source>
</evidence>
<dbReference type="RefSeq" id="WP_024058384.1">
    <property type="nucleotide sequence ID" value="NZ_JAGZVZ010000008.1"/>
</dbReference>
<comment type="caution">
    <text evidence="12">The sequence shown here is derived from an EMBL/GenBank/DDBJ whole genome shotgun (WGS) entry which is preliminary data.</text>
</comment>
<dbReference type="Gene3D" id="3.90.550.10">
    <property type="entry name" value="Spore Coat Polysaccharide Biosynthesis Protein SpsA, Chain A"/>
    <property type="match status" value="1"/>
</dbReference>
<dbReference type="AlphaFoldDB" id="A0AAJ1EXP2"/>
<dbReference type="InterPro" id="IPR029044">
    <property type="entry name" value="Nucleotide-diphossugar_trans"/>
</dbReference>
<name>A0AAJ1EXP2_9ACTO</name>
<dbReference type="Pfam" id="PF00535">
    <property type="entry name" value="Glycos_transf_2"/>
    <property type="match status" value="1"/>
</dbReference>